<keyword evidence="2" id="KW-0808">Transferase</keyword>
<dbReference type="InterPro" id="IPR001173">
    <property type="entry name" value="Glyco_trans_2-like"/>
</dbReference>
<dbReference type="GO" id="GO:0016757">
    <property type="term" value="F:glycosyltransferase activity"/>
    <property type="evidence" value="ECO:0007669"/>
    <property type="project" value="UniProtKB-KW"/>
</dbReference>
<accession>A0ABY8R2F6</accession>
<name>A0ABY8R2F6_PARBF</name>
<dbReference type="Pfam" id="PF00535">
    <property type="entry name" value="Glycos_transf_2"/>
    <property type="match status" value="1"/>
</dbReference>
<organism evidence="2 3">
    <name type="scientific">Paraclostridium bifermentans</name>
    <name type="common">Clostridium bifermentans</name>
    <dbReference type="NCBI Taxonomy" id="1490"/>
    <lineage>
        <taxon>Bacteria</taxon>
        <taxon>Bacillati</taxon>
        <taxon>Bacillota</taxon>
        <taxon>Clostridia</taxon>
        <taxon>Peptostreptococcales</taxon>
        <taxon>Peptostreptococcaceae</taxon>
        <taxon>Paraclostridium</taxon>
    </lineage>
</organism>
<keyword evidence="2" id="KW-0328">Glycosyltransferase</keyword>
<dbReference type="CDD" id="cd00761">
    <property type="entry name" value="Glyco_tranf_GTA_type"/>
    <property type="match status" value="1"/>
</dbReference>
<sequence>MSNEVITVFTPTYNRGYIINKCYDSLCRQTNNNFEWLIVDDGSTDDTESIVNEWIKENKIKIRYVKQKNAGKYIAHNRGVLECNTGIFVCVDSDDYLTDDAIEKIYKQWGNVKDNEKLAGILGRRGYSVSEHIGNEMPKDLKTCSIFDLYDKHGFKGDTILVFKTDVLKENLFPEIEGEKFVTEAVIYDKISINYDMYLYDEILYIGGYLPDGYSKNIDRMHRNNPKGYLLFLHQRIDFAKNEAERQKAYAYYIAGCMTIGQTGAIKELDDRSIVRKAMPRAYKIYIKPKIKRVLVKLKIMKDI</sequence>
<proteinExistence type="predicted"/>
<reference evidence="2 3" key="1">
    <citation type="submission" date="2023-04" db="EMBL/GenBank/DDBJ databases">
        <title>Bacteria Genome Submission.</title>
        <authorList>
            <person name="Isaac P."/>
        </authorList>
    </citation>
    <scope>NUCLEOTIDE SEQUENCE [LARGE SCALE GENOMIC DNA]</scope>
    <source>
        <strain evidence="2 3">SampleS7P1</strain>
    </source>
</reference>
<dbReference type="Proteomes" id="UP001239169">
    <property type="component" value="Chromosome"/>
</dbReference>
<dbReference type="PANTHER" id="PTHR22916">
    <property type="entry name" value="GLYCOSYLTRANSFERASE"/>
    <property type="match status" value="1"/>
</dbReference>
<dbReference type="SUPFAM" id="SSF53448">
    <property type="entry name" value="Nucleotide-diphospho-sugar transferases"/>
    <property type="match status" value="1"/>
</dbReference>
<evidence type="ECO:0000313" key="2">
    <source>
        <dbReference type="EMBL" id="WGX75694.1"/>
    </source>
</evidence>
<dbReference type="InterPro" id="IPR029044">
    <property type="entry name" value="Nucleotide-diphossugar_trans"/>
</dbReference>
<evidence type="ECO:0000259" key="1">
    <source>
        <dbReference type="Pfam" id="PF00535"/>
    </source>
</evidence>
<dbReference type="EC" id="2.4.-.-" evidence="2"/>
<keyword evidence="3" id="KW-1185">Reference proteome</keyword>
<feature type="domain" description="Glycosyltransferase 2-like" evidence="1">
    <location>
        <begin position="7"/>
        <end position="110"/>
    </location>
</feature>
<protein>
    <submittedName>
        <fullName evidence="2">Glycosyltransferase family A protein</fullName>
        <ecNumber evidence="2">2.4.-.-</ecNumber>
    </submittedName>
</protein>
<dbReference type="EMBL" id="CP124685">
    <property type="protein sequence ID" value="WGX75694.1"/>
    <property type="molecule type" value="Genomic_DNA"/>
</dbReference>
<evidence type="ECO:0000313" key="3">
    <source>
        <dbReference type="Proteomes" id="UP001239169"/>
    </source>
</evidence>
<dbReference type="Gene3D" id="3.90.550.10">
    <property type="entry name" value="Spore Coat Polysaccharide Biosynthesis Protein SpsA, Chain A"/>
    <property type="match status" value="1"/>
</dbReference>
<gene>
    <name evidence="2" type="ORF">QJS64_17395</name>
</gene>
<dbReference type="PANTHER" id="PTHR22916:SF3">
    <property type="entry name" value="UDP-GLCNAC:BETAGAL BETA-1,3-N-ACETYLGLUCOSAMINYLTRANSFERASE-LIKE PROTEIN 1"/>
    <property type="match status" value="1"/>
</dbReference>